<dbReference type="AlphaFoldDB" id="A0A0F6TU77"/>
<name>A0A0F6TU77_CITAM</name>
<evidence type="ECO:0000313" key="2">
    <source>
        <dbReference type="Proteomes" id="UP000034085"/>
    </source>
</evidence>
<dbReference type="EMBL" id="CP011132">
    <property type="protein sequence ID" value="AKE58674.1"/>
    <property type="molecule type" value="Genomic_DNA"/>
</dbReference>
<accession>A0A0F6TU77</accession>
<sequence>MKSKVLVSACLMGLKVRYNGSEKARPTAMLAHLQAEQRLVVHCPELAAGLPTPRPPAEIVQADGNDVMQGRATLVEQSGHDVTAHYQLAAWLALRTAQETGCDVALLTDGSPTCGSQFIYDGSFSGQRHPGAGVAAALLRQHGITVFSDHQLDEFCAWIEERDKHEYSV</sequence>
<reference evidence="1 2" key="1">
    <citation type="journal article" date="2013" name="Appl. Microbiol. Biotechnol.">
        <title>Glycerol assimilation and production of 1,3-propanediol by Citrobacter amalonaticus Y19.</title>
        <authorList>
            <person name="Ainala S.K."/>
            <person name="Ashok S."/>
            <person name="Ko Y."/>
            <person name="Park S."/>
        </authorList>
    </citation>
    <scope>NUCLEOTIDE SEQUENCE [LARGE SCALE GENOMIC DNA]</scope>
    <source>
        <strain evidence="1 2">Y19</strain>
    </source>
</reference>
<organism evidence="1 2">
    <name type="scientific">Citrobacter amalonaticus Y19</name>
    <dbReference type="NCBI Taxonomy" id="1261127"/>
    <lineage>
        <taxon>Bacteria</taxon>
        <taxon>Pseudomonadati</taxon>
        <taxon>Pseudomonadota</taxon>
        <taxon>Gammaproteobacteria</taxon>
        <taxon>Enterobacterales</taxon>
        <taxon>Enterobacteriaceae</taxon>
        <taxon>Citrobacter</taxon>
    </lineage>
</organism>
<proteinExistence type="predicted"/>
<dbReference type="InterPro" id="IPR007553">
    <property type="entry name" value="2-thiour_desulf"/>
</dbReference>
<dbReference type="Pfam" id="PF04463">
    <property type="entry name" value="2-thiour_desulf"/>
    <property type="match status" value="1"/>
</dbReference>
<dbReference type="KEGG" id="cama:F384_05705"/>
<dbReference type="PATRIC" id="fig|1261127.3.peg.1166"/>
<dbReference type="RefSeq" id="WP_046479632.1">
    <property type="nucleotide sequence ID" value="NZ_CP011132.1"/>
</dbReference>
<dbReference type="PANTHER" id="PTHR30087">
    <property type="entry name" value="INNER MEMBRANE PROTEIN"/>
    <property type="match status" value="1"/>
</dbReference>
<dbReference type="HOGENOM" id="CLU_076318_1_0_6"/>
<dbReference type="Proteomes" id="UP000034085">
    <property type="component" value="Chromosome"/>
</dbReference>
<dbReference type="PANTHER" id="PTHR30087:SF1">
    <property type="entry name" value="HYPOTHETICAL CYTOSOLIC PROTEIN"/>
    <property type="match status" value="1"/>
</dbReference>
<evidence type="ECO:0000313" key="1">
    <source>
        <dbReference type="EMBL" id="AKE58674.1"/>
    </source>
</evidence>
<dbReference type="OrthoDB" id="495783at2"/>
<protein>
    <submittedName>
        <fullName evidence="1">Purine nucleoside phosphorylase</fullName>
    </submittedName>
</protein>
<gene>
    <name evidence="1" type="ORF">F384_05705</name>
</gene>